<dbReference type="GO" id="GO:0008270">
    <property type="term" value="F:zinc ion binding"/>
    <property type="evidence" value="ECO:0007669"/>
    <property type="project" value="UniProtKB-KW"/>
</dbReference>
<evidence type="ECO:0000259" key="2">
    <source>
        <dbReference type="PROSITE" id="PS50089"/>
    </source>
</evidence>
<evidence type="ECO:0000256" key="1">
    <source>
        <dbReference type="PROSITE-ProRule" id="PRU00175"/>
    </source>
</evidence>
<dbReference type="SUPFAM" id="SSF57850">
    <property type="entry name" value="RING/U-box"/>
    <property type="match status" value="1"/>
</dbReference>
<organism evidence="3 4">
    <name type="scientific">Trematosphaeria pertusa</name>
    <dbReference type="NCBI Taxonomy" id="390896"/>
    <lineage>
        <taxon>Eukaryota</taxon>
        <taxon>Fungi</taxon>
        <taxon>Dikarya</taxon>
        <taxon>Ascomycota</taxon>
        <taxon>Pezizomycotina</taxon>
        <taxon>Dothideomycetes</taxon>
        <taxon>Pleosporomycetidae</taxon>
        <taxon>Pleosporales</taxon>
        <taxon>Massarineae</taxon>
        <taxon>Trematosphaeriaceae</taxon>
        <taxon>Trematosphaeria</taxon>
    </lineage>
</organism>
<dbReference type="GeneID" id="54575672"/>
<sequence length="492" mass="55786">MHTSCCLIRSAVLSTDRHLYTALHHFVSSLSTLSKLQLYSFDEQLAHIATCENGRLQTVLVFTMAGLPYHHDCSLTDLSETLKNLTIDGKPSYFPFVRRKITYPCGCMQRDDDVPSLHDEANIPATSVFSDRTWLSARNPTKGLHIDAEFIYEDSQATRQWRQGDEQYAACFGPADHAPTCDLHQKYQPFRGHGVYGPLYRALPTRTLTIFRCACQVSSSLVLPNLDISASTPIARLRRWDTEQARRWLFLLRDFRPLNLLSGIHMDAEFCWGLVEYERQWCEACVGVVGELVKAAEEMCLDWYPTQKWIGQTKSSSKSSSGTDSGSTKDSWTTCITLLGGTECSDEEWWEDGEGCWHRLGENGVKMRGGAGEEEDLEITALLEPDSSSDSPIPDRNEDKTDQYEASECMICFEPCLPTKRRHTLRSKSLLCPAHDPHTLYALPCGHVFGRPCLSGWVRAGQELHKCCPKCRQRFWTRRIALAHALMGWMRL</sequence>
<dbReference type="Gene3D" id="3.30.40.10">
    <property type="entry name" value="Zinc/RING finger domain, C3HC4 (zinc finger)"/>
    <property type="match status" value="1"/>
</dbReference>
<dbReference type="InterPro" id="IPR001841">
    <property type="entry name" value="Znf_RING"/>
</dbReference>
<proteinExistence type="predicted"/>
<reference evidence="3" key="1">
    <citation type="journal article" date="2020" name="Stud. Mycol.">
        <title>101 Dothideomycetes genomes: a test case for predicting lifestyles and emergence of pathogens.</title>
        <authorList>
            <person name="Haridas S."/>
            <person name="Albert R."/>
            <person name="Binder M."/>
            <person name="Bloem J."/>
            <person name="Labutti K."/>
            <person name="Salamov A."/>
            <person name="Andreopoulos B."/>
            <person name="Baker S."/>
            <person name="Barry K."/>
            <person name="Bills G."/>
            <person name="Bluhm B."/>
            <person name="Cannon C."/>
            <person name="Castanera R."/>
            <person name="Culley D."/>
            <person name="Daum C."/>
            <person name="Ezra D."/>
            <person name="Gonzalez J."/>
            <person name="Henrissat B."/>
            <person name="Kuo A."/>
            <person name="Liang C."/>
            <person name="Lipzen A."/>
            <person name="Lutzoni F."/>
            <person name="Magnuson J."/>
            <person name="Mondo S."/>
            <person name="Nolan M."/>
            <person name="Ohm R."/>
            <person name="Pangilinan J."/>
            <person name="Park H.-J."/>
            <person name="Ramirez L."/>
            <person name="Alfaro M."/>
            <person name="Sun H."/>
            <person name="Tritt A."/>
            <person name="Yoshinaga Y."/>
            <person name="Zwiers L.-H."/>
            <person name="Turgeon B."/>
            <person name="Goodwin S."/>
            <person name="Spatafora J."/>
            <person name="Crous P."/>
            <person name="Grigoriev I."/>
        </authorList>
    </citation>
    <scope>NUCLEOTIDE SEQUENCE</scope>
    <source>
        <strain evidence="3">CBS 122368</strain>
    </source>
</reference>
<keyword evidence="4" id="KW-1185">Reference proteome</keyword>
<dbReference type="AlphaFoldDB" id="A0A6A6IAC5"/>
<name>A0A6A6IAC5_9PLEO</name>
<dbReference type="EMBL" id="ML987197">
    <property type="protein sequence ID" value="KAF2247177.1"/>
    <property type="molecule type" value="Genomic_DNA"/>
</dbReference>
<gene>
    <name evidence="3" type="ORF">BU26DRAFT_343513</name>
</gene>
<evidence type="ECO:0000313" key="3">
    <source>
        <dbReference type="EMBL" id="KAF2247177.1"/>
    </source>
</evidence>
<dbReference type="Proteomes" id="UP000800094">
    <property type="component" value="Unassembled WGS sequence"/>
</dbReference>
<evidence type="ECO:0000313" key="4">
    <source>
        <dbReference type="Proteomes" id="UP000800094"/>
    </source>
</evidence>
<protein>
    <recommendedName>
        <fullName evidence="2">RING-type domain-containing protein</fullName>
    </recommendedName>
</protein>
<accession>A0A6A6IAC5</accession>
<dbReference type="OrthoDB" id="3801431at2759"/>
<keyword evidence="1" id="KW-0862">Zinc</keyword>
<dbReference type="RefSeq" id="XP_033682181.1">
    <property type="nucleotide sequence ID" value="XM_033822342.1"/>
</dbReference>
<dbReference type="PROSITE" id="PS50089">
    <property type="entry name" value="ZF_RING_2"/>
    <property type="match status" value="1"/>
</dbReference>
<keyword evidence="1" id="KW-0863">Zinc-finger</keyword>
<feature type="domain" description="RING-type" evidence="2">
    <location>
        <begin position="409"/>
        <end position="472"/>
    </location>
</feature>
<keyword evidence="1" id="KW-0479">Metal-binding</keyword>
<dbReference type="InterPro" id="IPR013083">
    <property type="entry name" value="Znf_RING/FYVE/PHD"/>
</dbReference>